<evidence type="ECO:0000313" key="3">
    <source>
        <dbReference type="EMBL" id="KAK7090996.1"/>
    </source>
</evidence>
<name>A0AAN9AQ80_9CAEN</name>
<keyword evidence="2" id="KW-0732">Signal</keyword>
<feature type="compositionally biased region" description="Basic and acidic residues" evidence="1">
    <location>
        <begin position="279"/>
        <end position="293"/>
    </location>
</feature>
<dbReference type="EMBL" id="JBAMIC010000024">
    <property type="protein sequence ID" value="KAK7090996.1"/>
    <property type="molecule type" value="Genomic_DNA"/>
</dbReference>
<dbReference type="AlphaFoldDB" id="A0AAN9AQ80"/>
<feature type="compositionally biased region" description="Polar residues" evidence="1">
    <location>
        <begin position="174"/>
        <end position="186"/>
    </location>
</feature>
<feature type="region of interest" description="Disordered" evidence="1">
    <location>
        <begin position="338"/>
        <end position="395"/>
    </location>
</feature>
<feature type="compositionally biased region" description="Polar residues" evidence="1">
    <location>
        <begin position="130"/>
        <end position="143"/>
    </location>
</feature>
<protein>
    <submittedName>
        <fullName evidence="3">Uncharacterized protein</fullName>
    </submittedName>
</protein>
<feature type="compositionally biased region" description="Basic and acidic residues" evidence="1">
    <location>
        <begin position="309"/>
        <end position="322"/>
    </location>
</feature>
<gene>
    <name evidence="3" type="ORF">V1264_010720</name>
</gene>
<dbReference type="PROSITE" id="PS51257">
    <property type="entry name" value="PROKAR_LIPOPROTEIN"/>
    <property type="match status" value="1"/>
</dbReference>
<feature type="compositionally biased region" description="Polar residues" evidence="1">
    <location>
        <begin position="151"/>
        <end position="161"/>
    </location>
</feature>
<comment type="caution">
    <text evidence="3">The sequence shown here is derived from an EMBL/GenBank/DDBJ whole genome shotgun (WGS) entry which is preliminary data.</text>
</comment>
<feature type="region of interest" description="Disordered" evidence="1">
    <location>
        <begin position="539"/>
        <end position="590"/>
    </location>
</feature>
<feature type="compositionally biased region" description="Basic and acidic residues" evidence="1">
    <location>
        <begin position="338"/>
        <end position="349"/>
    </location>
</feature>
<feature type="signal peptide" evidence="2">
    <location>
        <begin position="1"/>
        <end position="26"/>
    </location>
</feature>
<feature type="region of interest" description="Disordered" evidence="1">
    <location>
        <begin position="124"/>
        <end position="326"/>
    </location>
</feature>
<accession>A0AAN9AQ80</accession>
<feature type="compositionally biased region" description="Basic and acidic residues" evidence="1">
    <location>
        <begin position="29"/>
        <end position="41"/>
    </location>
</feature>
<organism evidence="3 4">
    <name type="scientific">Littorina saxatilis</name>
    <dbReference type="NCBI Taxonomy" id="31220"/>
    <lineage>
        <taxon>Eukaryota</taxon>
        <taxon>Metazoa</taxon>
        <taxon>Spiralia</taxon>
        <taxon>Lophotrochozoa</taxon>
        <taxon>Mollusca</taxon>
        <taxon>Gastropoda</taxon>
        <taxon>Caenogastropoda</taxon>
        <taxon>Littorinimorpha</taxon>
        <taxon>Littorinoidea</taxon>
        <taxon>Littorinidae</taxon>
        <taxon>Littorina</taxon>
    </lineage>
</organism>
<feature type="chain" id="PRO_5042836426" evidence="2">
    <location>
        <begin position="27"/>
        <end position="590"/>
    </location>
</feature>
<feature type="region of interest" description="Disordered" evidence="1">
    <location>
        <begin position="29"/>
        <end position="87"/>
    </location>
</feature>
<keyword evidence="4" id="KW-1185">Reference proteome</keyword>
<feature type="compositionally biased region" description="Basic and acidic residues" evidence="1">
    <location>
        <begin position="370"/>
        <end position="395"/>
    </location>
</feature>
<evidence type="ECO:0000313" key="4">
    <source>
        <dbReference type="Proteomes" id="UP001374579"/>
    </source>
</evidence>
<feature type="compositionally biased region" description="Basic and acidic residues" evidence="1">
    <location>
        <begin position="573"/>
        <end position="590"/>
    </location>
</feature>
<reference evidence="3 4" key="1">
    <citation type="submission" date="2024-02" db="EMBL/GenBank/DDBJ databases">
        <title>Chromosome-scale genome assembly of the rough periwinkle Littorina saxatilis.</title>
        <authorList>
            <person name="De Jode A."/>
            <person name="Faria R."/>
            <person name="Formenti G."/>
            <person name="Sims Y."/>
            <person name="Smith T.P."/>
            <person name="Tracey A."/>
            <person name="Wood J.M.D."/>
            <person name="Zagrodzka Z.B."/>
            <person name="Johannesson K."/>
            <person name="Butlin R.K."/>
            <person name="Leder E.H."/>
        </authorList>
    </citation>
    <scope>NUCLEOTIDE SEQUENCE [LARGE SCALE GENOMIC DNA]</scope>
    <source>
        <strain evidence="3">Snail1</strain>
        <tissue evidence="3">Muscle</tissue>
    </source>
</reference>
<feature type="compositionally biased region" description="Low complexity" evidence="1">
    <location>
        <begin position="52"/>
        <end position="64"/>
    </location>
</feature>
<sequence>MADMRRMTKAVLCGFLVVFFLSCIESKPATKEEQESNHVLRDTAGQTENIHQQNQESQDSNSENVPGQAFENVEEQNQAFQNVEEQNQAFENVEEQNQAFENVEEQNQDSENAPEHNQAFENVQEHNQDSENVPENNQAFENVQEQHQDSENAPEQHQAFENQAFADHEVAQLEAQQEEPSSNSQDNADHIVNADQPVDGVQGGLQDPERLGQEQYQAGKVEELVHGDGNVHAASHQDKAEEEGEGGGEGGGSEQFGAVEVEHLMHAQQDAHGNAPEQGKPDDAIKGEFKAGDVEQMVHGNEGEAEGQGEGHVHDSDPDAKKAQGPYKVGDIDILGKDSLNVHDPKSRDQMASAGDVSALMGVGGGGGGEEEKKEGLPTVADGEHLMHGDGGHDHDVKQLKFIKTKEDSAAQDRFQDVHGLVMHSADSDKDHDHDKDKDETIKRGKTISYKDIMALGLDEERLKGVDLKKLLLDNVQEYDDWQRDREVIPGESPEASFWEQIGELRKRYLSFGHNDGEAKDLTGSKLDPDQQRWVAGAMGEGEGADGGEDSIMHQMEILGNTAPKQDRHKHARQEQHDEYQDNRRDIADL</sequence>
<evidence type="ECO:0000256" key="1">
    <source>
        <dbReference type="SAM" id="MobiDB-lite"/>
    </source>
</evidence>
<feature type="compositionally biased region" description="Polar residues" evidence="1">
    <location>
        <begin position="75"/>
        <end position="87"/>
    </location>
</feature>
<evidence type="ECO:0000256" key="2">
    <source>
        <dbReference type="SAM" id="SignalP"/>
    </source>
</evidence>
<dbReference type="Proteomes" id="UP001374579">
    <property type="component" value="Unassembled WGS sequence"/>
</dbReference>
<proteinExistence type="predicted"/>